<keyword evidence="1" id="KW-0472">Membrane</keyword>
<evidence type="ECO:0000313" key="4">
    <source>
        <dbReference type="Proteomes" id="UP001501079"/>
    </source>
</evidence>
<organism evidence="3 4">
    <name type="scientific">Gryllotalpicola koreensis</name>
    <dbReference type="NCBI Taxonomy" id="993086"/>
    <lineage>
        <taxon>Bacteria</taxon>
        <taxon>Bacillati</taxon>
        <taxon>Actinomycetota</taxon>
        <taxon>Actinomycetes</taxon>
        <taxon>Micrococcales</taxon>
        <taxon>Microbacteriaceae</taxon>
        <taxon>Gryllotalpicola</taxon>
    </lineage>
</organism>
<feature type="chain" id="PRO_5047201486" description="Copper resistance protein CopC" evidence="2">
    <location>
        <begin position="31"/>
        <end position="180"/>
    </location>
</feature>
<evidence type="ECO:0000256" key="2">
    <source>
        <dbReference type="SAM" id="SignalP"/>
    </source>
</evidence>
<keyword evidence="2" id="KW-0732">Signal</keyword>
<gene>
    <name evidence="3" type="ORF">GCM10022287_19470</name>
</gene>
<evidence type="ECO:0000313" key="3">
    <source>
        <dbReference type="EMBL" id="GAA4174896.1"/>
    </source>
</evidence>
<name>A0ABP8A0F0_9MICO</name>
<comment type="caution">
    <text evidence="3">The sequence shown here is derived from an EMBL/GenBank/DDBJ whole genome shotgun (WGS) entry which is preliminary data.</text>
</comment>
<evidence type="ECO:0008006" key="5">
    <source>
        <dbReference type="Google" id="ProtNLM"/>
    </source>
</evidence>
<dbReference type="EMBL" id="BAABBW010000003">
    <property type="protein sequence ID" value="GAA4174896.1"/>
    <property type="molecule type" value="Genomic_DNA"/>
</dbReference>
<sequence>MIAMKAVARGLGGLALAVALSVAAPLAAQAASYPPATTGTFAVTAHPGANHVTVNGLGANASATAIVSGSGPAPTLGEFRASATHAETANLVVGTTDAEGAVSFTLVFPADASGVYNASVSTADGHSVSGSITIPSHSSGPLAWTGSNIAMWVVWLAGILVILGLIALLIAAARRRRTRN</sequence>
<proteinExistence type="predicted"/>
<evidence type="ECO:0000256" key="1">
    <source>
        <dbReference type="SAM" id="Phobius"/>
    </source>
</evidence>
<dbReference type="RefSeq" id="WP_344753834.1">
    <property type="nucleotide sequence ID" value="NZ_BAABBW010000003.1"/>
</dbReference>
<reference evidence="4" key="1">
    <citation type="journal article" date="2019" name="Int. J. Syst. Evol. Microbiol.">
        <title>The Global Catalogue of Microorganisms (GCM) 10K type strain sequencing project: providing services to taxonomists for standard genome sequencing and annotation.</title>
        <authorList>
            <consortium name="The Broad Institute Genomics Platform"/>
            <consortium name="The Broad Institute Genome Sequencing Center for Infectious Disease"/>
            <person name="Wu L."/>
            <person name="Ma J."/>
        </authorList>
    </citation>
    <scope>NUCLEOTIDE SEQUENCE [LARGE SCALE GENOMIC DNA]</scope>
    <source>
        <strain evidence="4">JCM 17591</strain>
    </source>
</reference>
<feature type="signal peptide" evidence="2">
    <location>
        <begin position="1"/>
        <end position="30"/>
    </location>
</feature>
<dbReference type="Proteomes" id="UP001501079">
    <property type="component" value="Unassembled WGS sequence"/>
</dbReference>
<accession>A0ABP8A0F0</accession>
<protein>
    <recommendedName>
        <fullName evidence="5">Copper resistance protein CopC</fullName>
    </recommendedName>
</protein>
<keyword evidence="4" id="KW-1185">Reference proteome</keyword>
<keyword evidence="1" id="KW-1133">Transmembrane helix</keyword>
<keyword evidence="1" id="KW-0812">Transmembrane</keyword>
<feature type="transmembrane region" description="Helical" evidence="1">
    <location>
        <begin position="149"/>
        <end position="173"/>
    </location>
</feature>